<evidence type="ECO:0000313" key="2">
    <source>
        <dbReference type="Proteomes" id="UP000663671"/>
    </source>
</evidence>
<sequence length="123" mass="13847">MCQNTFTVYGCKHFVNQLILCDKFEKGERNTHCSDVPPATTYNKKPGSECPMCHKLVPDHLDWTSVSGFSEVKQIKEPEDQFMAKEPEVSKLTIFTVSKLVKNIYFCFVGRLSGCISMSAAEA</sequence>
<dbReference type="AlphaFoldDB" id="A0A8A1M5I0"/>
<dbReference type="OrthoDB" id="10383774at2759"/>
<dbReference type="Proteomes" id="UP000663671">
    <property type="component" value="Chromosome 2"/>
</dbReference>
<reference evidence="1" key="1">
    <citation type="submission" date="2021-01" db="EMBL/GenBank/DDBJ databases">
        <title>Chromosome-level genome assembly of a human fungal pathogen reveals clustering of transcriptionally co-regulated genes.</title>
        <authorList>
            <person name="Voorhies M."/>
            <person name="Cohen S."/>
            <person name="Shea T.P."/>
            <person name="Petrus S."/>
            <person name="Munoz J.F."/>
            <person name="Poplawski S."/>
            <person name="Goldman W.E."/>
            <person name="Michael T."/>
            <person name="Cuomo C.A."/>
            <person name="Sil A."/>
            <person name="Beyhan S."/>
        </authorList>
    </citation>
    <scope>NUCLEOTIDE SEQUENCE</scope>
    <source>
        <strain evidence="1">WU24</strain>
    </source>
</reference>
<dbReference type="VEuPathDB" id="FungiDB:I7I51_09138"/>
<proteinExistence type="predicted"/>
<organism evidence="1 2">
    <name type="scientific">Ajellomyces capsulatus</name>
    <name type="common">Darling's disease fungus</name>
    <name type="synonym">Histoplasma capsulatum</name>
    <dbReference type="NCBI Taxonomy" id="5037"/>
    <lineage>
        <taxon>Eukaryota</taxon>
        <taxon>Fungi</taxon>
        <taxon>Dikarya</taxon>
        <taxon>Ascomycota</taxon>
        <taxon>Pezizomycotina</taxon>
        <taxon>Eurotiomycetes</taxon>
        <taxon>Eurotiomycetidae</taxon>
        <taxon>Onygenales</taxon>
        <taxon>Ajellomycetaceae</taxon>
        <taxon>Histoplasma</taxon>
    </lineage>
</organism>
<gene>
    <name evidence="1" type="ORF">I7I51_09138</name>
</gene>
<protein>
    <submittedName>
        <fullName evidence="1">No significant blast hit, mycelia-enriched transcript</fullName>
    </submittedName>
</protein>
<name>A0A8A1M5I0_AJECA</name>
<evidence type="ECO:0000313" key="1">
    <source>
        <dbReference type="EMBL" id="QSS59702.1"/>
    </source>
</evidence>
<accession>A0A8A1M5I0</accession>
<dbReference type="EMBL" id="CP069109">
    <property type="protein sequence ID" value="QSS59702.1"/>
    <property type="molecule type" value="Genomic_DNA"/>
</dbReference>